<comment type="caution">
    <text evidence="2">The sequence shown here is derived from an EMBL/GenBank/DDBJ whole genome shotgun (WGS) entry which is preliminary data.</text>
</comment>
<feature type="compositionally biased region" description="Low complexity" evidence="1">
    <location>
        <begin position="83"/>
        <end position="96"/>
    </location>
</feature>
<evidence type="ECO:0000313" key="2">
    <source>
        <dbReference type="EMBL" id="KAK1431746.1"/>
    </source>
</evidence>
<gene>
    <name evidence="2" type="ORF">QVD17_08354</name>
</gene>
<feature type="region of interest" description="Disordered" evidence="1">
    <location>
        <begin position="79"/>
        <end position="116"/>
    </location>
</feature>
<feature type="region of interest" description="Disordered" evidence="1">
    <location>
        <begin position="1"/>
        <end position="24"/>
    </location>
</feature>
<evidence type="ECO:0000256" key="1">
    <source>
        <dbReference type="SAM" id="MobiDB-lite"/>
    </source>
</evidence>
<organism evidence="2 3">
    <name type="scientific">Tagetes erecta</name>
    <name type="common">African marigold</name>
    <dbReference type="NCBI Taxonomy" id="13708"/>
    <lineage>
        <taxon>Eukaryota</taxon>
        <taxon>Viridiplantae</taxon>
        <taxon>Streptophyta</taxon>
        <taxon>Embryophyta</taxon>
        <taxon>Tracheophyta</taxon>
        <taxon>Spermatophyta</taxon>
        <taxon>Magnoliopsida</taxon>
        <taxon>eudicotyledons</taxon>
        <taxon>Gunneridae</taxon>
        <taxon>Pentapetalae</taxon>
        <taxon>asterids</taxon>
        <taxon>campanulids</taxon>
        <taxon>Asterales</taxon>
        <taxon>Asteraceae</taxon>
        <taxon>Asteroideae</taxon>
        <taxon>Heliantheae alliance</taxon>
        <taxon>Tageteae</taxon>
        <taxon>Tagetes</taxon>
    </lineage>
</organism>
<dbReference type="Proteomes" id="UP001229421">
    <property type="component" value="Unassembled WGS sequence"/>
</dbReference>
<name>A0AAD8P4K6_TARER</name>
<protein>
    <submittedName>
        <fullName evidence="2">Uncharacterized protein</fullName>
    </submittedName>
</protein>
<keyword evidence="3" id="KW-1185">Reference proteome</keyword>
<accession>A0AAD8P4K6</accession>
<dbReference type="AlphaFoldDB" id="A0AAD8P4K6"/>
<proteinExistence type="predicted"/>
<sequence length="192" mass="21594">MGLKKLTDEKILETSKNNDDGDIRMSEALSKADCVREWVQDNQVNDADSSRPDNGLDSDPFDLDKFIFCGPVKKKRSKMSLGRVVSSSRVSKNSNSTRKKANKGNSLSSLSSDRVDDSLRYNELPTMSYVDPYTSQQNSEKEPINTKEQNYFDPETELVNTLQVGEFVQIDLTNHSDMVRELVTADAEKVLS</sequence>
<evidence type="ECO:0000313" key="3">
    <source>
        <dbReference type="Proteomes" id="UP001229421"/>
    </source>
</evidence>
<reference evidence="2" key="1">
    <citation type="journal article" date="2023" name="bioRxiv">
        <title>Improved chromosome-level genome assembly for marigold (Tagetes erecta).</title>
        <authorList>
            <person name="Jiang F."/>
            <person name="Yuan L."/>
            <person name="Wang S."/>
            <person name="Wang H."/>
            <person name="Xu D."/>
            <person name="Wang A."/>
            <person name="Fan W."/>
        </authorList>
    </citation>
    <scope>NUCLEOTIDE SEQUENCE</scope>
    <source>
        <strain evidence="2">WSJ</strain>
        <tissue evidence="2">Leaf</tissue>
    </source>
</reference>
<dbReference type="EMBL" id="JAUHHV010000002">
    <property type="protein sequence ID" value="KAK1431746.1"/>
    <property type="molecule type" value="Genomic_DNA"/>
</dbReference>